<feature type="region of interest" description="Disordered" evidence="1">
    <location>
        <begin position="1"/>
        <end position="34"/>
    </location>
</feature>
<evidence type="ECO:0000313" key="4">
    <source>
        <dbReference type="EMBL" id="RFS81474.1"/>
    </source>
</evidence>
<evidence type="ECO:0000259" key="3">
    <source>
        <dbReference type="SMART" id="SM00858"/>
    </source>
</evidence>
<dbReference type="AlphaFoldDB" id="A0A372G7V2"/>
<comment type="caution">
    <text evidence="4">The sequence shown here is derived from an EMBL/GenBank/DDBJ whole genome shotgun (WGS) entry which is preliminary data.</text>
</comment>
<evidence type="ECO:0000313" key="5">
    <source>
        <dbReference type="Proteomes" id="UP000262882"/>
    </source>
</evidence>
<name>A0A372G7V2_9ACTN</name>
<keyword evidence="2" id="KW-0472">Membrane</keyword>
<sequence length="236" mass="24505">MMARKAPYVQEYTPAPSSDGHQSRGPDPLPTLPRQRRRRMVVIGMLLVLAGALSAAYLYTGIGDRTAVVIVARDVSVGSQITVSDVATTQVDAGQGVSLIPGRQLQQVVGRVAAVDLHKGTLLAPSQVTTELSPRPGQQVVPVALKASQLPARGLAPGDQVLVIAAPGQQGQDPAAPGTRDQLTQDTAATVDRVSAPDAEGSVRVDLVVDARVGPAIAKQASTGRLAVVVTSRRPQ</sequence>
<evidence type="ECO:0000256" key="2">
    <source>
        <dbReference type="SAM" id="Phobius"/>
    </source>
</evidence>
<keyword evidence="5" id="KW-1185">Reference proteome</keyword>
<dbReference type="CDD" id="cd11614">
    <property type="entry name" value="SAF_CpaB_FlgA_like"/>
    <property type="match status" value="1"/>
</dbReference>
<reference evidence="4 5" key="1">
    <citation type="submission" date="2018-08" db="EMBL/GenBank/DDBJ databases">
        <title>Actinomadura spongicola sp. nov., isolated from marine sponge Leucetta chagosensis.</title>
        <authorList>
            <person name="Li L."/>
            <person name="Lin H.W."/>
        </authorList>
    </citation>
    <scope>NUCLEOTIDE SEQUENCE [LARGE SCALE GENOMIC DNA]</scope>
    <source>
        <strain evidence="4 5">LHW52907</strain>
    </source>
</reference>
<dbReference type="Pfam" id="PF08666">
    <property type="entry name" value="SAF"/>
    <property type="match status" value="1"/>
</dbReference>
<keyword evidence="2" id="KW-1133">Transmembrane helix</keyword>
<feature type="transmembrane region" description="Helical" evidence="2">
    <location>
        <begin position="40"/>
        <end position="59"/>
    </location>
</feature>
<accession>A0A372G7V2</accession>
<dbReference type="InterPro" id="IPR013974">
    <property type="entry name" value="SAF"/>
</dbReference>
<keyword evidence="2" id="KW-0812">Transmembrane</keyword>
<proteinExistence type="predicted"/>
<evidence type="ECO:0000256" key="1">
    <source>
        <dbReference type="SAM" id="MobiDB-lite"/>
    </source>
</evidence>
<dbReference type="Proteomes" id="UP000262882">
    <property type="component" value="Unassembled WGS sequence"/>
</dbReference>
<dbReference type="SMART" id="SM00858">
    <property type="entry name" value="SAF"/>
    <property type="match status" value="1"/>
</dbReference>
<gene>
    <name evidence="4" type="ORF">D0T12_31490</name>
</gene>
<feature type="domain" description="SAF" evidence="3">
    <location>
        <begin position="66"/>
        <end position="129"/>
    </location>
</feature>
<dbReference type="EMBL" id="QVNQ01000013">
    <property type="protein sequence ID" value="RFS81474.1"/>
    <property type="molecule type" value="Genomic_DNA"/>
</dbReference>
<organism evidence="4 5">
    <name type="scientific">Actinomadura spongiicola</name>
    <dbReference type="NCBI Taxonomy" id="2303421"/>
    <lineage>
        <taxon>Bacteria</taxon>
        <taxon>Bacillati</taxon>
        <taxon>Actinomycetota</taxon>
        <taxon>Actinomycetes</taxon>
        <taxon>Streptosporangiales</taxon>
        <taxon>Thermomonosporaceae</taxon>
        <taxon>Actinomadura</taxon>
    </lineage>
</organism>
<protein>
    <recommendedName>
        <fullName evidence="3">SAF domain-containing protein</fullName>
    </recommendedName>
</protein>